<dbReference type="Proteomes" id="UP001642260">
    <property type="component" value="Unassembled WGS sequence"/>
</dbReference>
<keyword evidence="2" id="KW-1185">Reference proteome</keyword>
<accession>A0ABC8LRD3</accession>
<reference evidence="1 2" key="1">
    <citation type="submission" date="2022-03" db="EMBL/GenBank/DDBJ databases">
        <authorList>
            <person name="Macdonald S."/>
            <person name="Ahmed S."/>
            <person name="Newling K."/>
        </authorList>
    </citation>
    <scope>NUCLEOTIDE SEQUENCE [LARGE SCALE GENOMIC DNA]</scope>
</reference>
<gene>
    <name evidence="1" type="ORF">ERUC_LOCUS38401</name>
</gene>
<name>A0ABC8LRD3_ERUVS</name>
<sequence>MEGNYHPYRGKGLRGYNDGEIRTGNYSRGDTQAVGGGNRVLENPEKLMLDAFKGDNGVFAVERPVAVTGNCEGYSSKACRALIFEEQEPGQSMEANPQDSVVVKDCEEEKIATELMRSSADDANLMGEGFLLSDSDLLLEDGELEEWDQGEDKEFMEDGGVDVNQNVLEVSMTGTHVHMNVTGGKRH</sequence>
<evidence type="ECO:0000313" key="2">
    <source>
        <dbReference type="Proteomes" id="UP001642260"/>
    </source>
</evidence>
<comment type="caution">
    <text evidence="1">The sequence shown here is derived from an EMBL/GenBank/DDBJ whole genome shotgun (WGS) entry which is preliminary data.</text>
</comment>
<dbReference type="EMBL" id="CAKOAT010686265">
    <property type="protein sequence ID" value="CAH8385918.1"/>
    <property type="molecule type" value="Genomic_DNA"/>
</dbReference>
<proteinExistence type="predicted"/>
<dbReference type="AlphaFoldDB" id="A0ABC8LRD3"/>
<evidence type="ECO:0000313" key="1">
    <source>
        <dbReference type="EMBL" id="CAH8385918.1"/>
    </source>
</evidence>
<organism evidence="1 2">
    <name type="scientific">Eruca vesicaria subsp. sativa</name>
    <name type="common">Garden rocket</name>
    <name type="synonym">Eruca sativa</name>
    <dbReference type="NCBI Taxonomy" id="29727"/>
    <lineage>
        <taxon>Eukaryota</taxon>
        <taxon>Viridiplantae</taxon>
        <taxon>Streptophyta</taxon>
        <taxon>Embryophyta</taxon>
        <taxon>Tracheophyta</taxon>
        <taxon>Spermatophyta</taxon>
        <taxon>Magnoliopsida</taxon>
        <taxon>eudicotyledons</taxon>
        <taxon>Gunneridae</taxon>
        <taxon>Pentapetalae</taxon>
        <taxon>rosids</taxon>
        <taxon>malvids</taxon>
        <taxon>Brassicales</taxon>
        <taxon>Brassicaceae</taxon>
        <taxon>Brassiceae</taxon>
        <taxon>Eruca</taxon>
    </lineage>
</organism>
<protein>
    <submittedName>
        <fullName evidence="1">Uncharacterized protein</fullName>
    </submittedName>
</protein>